<dbReference type="InterPro" id="IPR000554">
    <property type="entry name" value="Ribosomal_eS7"/>
</dbReference>
<evidence type="ECO:0000256" key="2">
    <source>
        <dbReference type="ARBA" id="ARBA00022980"/>
    </source>
</evidence>
<dbReference type="GO" id="GO:0006412">
    <property type="term" value="P:translation"/>
    <property type="evidence" value="ECO:0007669"/>
    <property type="project" value="InterPro"/>
</dbReference>
<dbReference type="GO" id="GO:0022627">
    <property type="term" value="C:cytosolic small ribosomal subunit"/>
    <property type="evidence" value="ECO:0007669"/>
    <property type="project" value="TreeGrafter"/>
</dbReference>
<gene>
    <name evidence="5" type="ORF">SASPL_152589</name>
</gene>
<evidence type="ECO:0000256" key="4">
    <source>
        <dbReference type="RuleBase" id="RU364105"/>
    </source>
</evidence>
<comment type="caution">
    <text evidence="5">The sequence shown here is derived from an EMBL/GenBank/DDBJ whole genome shotgun (WGS) entry which is preliminary data.</text>
</comment>
<dbReference type="PANTHER" id="PTHR11278">
    <property type="entry name" value="40S RIBOSOMAL PROTEIN S7"/>
    <property type="match status" value="1"/>
</dbReference>
<sequence length="242" mass="27356">MSSRIGNNDDVEPYAPGGAKAEFEESVAHALFDLENTNQDIKSELKDLYINSAVQIDVAGGKKAVVIHAPYRLRKAFRKGSAVQRPRSRKLTSVHEAVLEDVVYPAEIVRKRIRYRLDGSKIMKVFLDPKSRNDTENKLETFAGVYRKLSGKDVVFEFPTVERKKTKQPKNCPAEGESVWLRGDITTAKRFNLRIKEKLAEDEGRAANVYAARGRELMPPHSRCEELVGMGCRREDVENPLP</sequence>
<dbReference type="PANTHER" id="PTHR11278:SF0">
    <property type="entry name" value="SMALL RIBOSOMAL SUBUNIT PROTEIN ES7"/>
    <property type="match status" value="1"/>
</dbReference>
<accession>A0A8X8Z069</accession>
<name>A0A8X8Z069_SALSN</name>
<dbReference type="GO" id="GO:0042274">
    <property type="term" value="P:ribosomal small subunit biogenesis"/>
    <property type="evidence" value="ECO:0007669"/>
    <property type="project" value="TreeGrafter"/>
</dbReference>
<organism evidence="5">
    <name type="scientific">Salvia splendens</name>
    <name type="common">Scarlet sage</name>
    <dbReference type="NCBI Taxonomy" id="180675"/>
    <lineage>
        <taxon>Eukaryota</taxon>
        <taxon>Viridiplantae</taxon>
        <taxon>Streptophyta</taxon>
        <taxon>Embryophyta</taxon>
        <taxon>Tracheophyta</taxon>
        <taxon>Spermatophyta</taxon>
        <taxon>Magnoliopsida</taxon>
        <taxon>eudicotyledons</taxon>
        <taxon>Gunneridae</taxon>
        <taxon>Pentapetalae</taxon>
        <taxon>asterids</taxon>
        <taxon>lamiids</taxon>
        <taxon>Lamiales</taxon>
        <taxon>Lamiaceae</taxon>
        <taxon>Nepetoideae</taxon>
        <taxon>Mentheae</taxon>
        <taxon>Salviinae</taxon>
        <taxon>Salvia</taxon>
        <taxon>Salvia subgen. Calosphace</taxon>
        <taxon>core Calosphace</taxon>
    </lineage>
</organism>
<dbReference type="Pfam" id="PF01251">
    <property type="entry name" value="Ribosomal_S7e"/>
    <property type="match status" value="2"/>
</dbReference>
<evidence type="ECO:0000313" key="5">
    <source>
        <dbReference type="EMBL" id="KAG6387402.1"/>
    </source>
</evidence>
<reference evidence="5" key="1">
    <citation type="submission" date="2018-01" db="EMBL/GenBank/DDBJ databases">
        <authorList>
            <person name="Mao J.F."/>
        </authorList>
    </citation>
    <scope>NUCLEOTIDE SEQUENCE</scope>
    <source>
        <strain evidence="5">Huo1</strain>
        <tissue evidence="5">Leaf</tissue>
    </source>
</reference>
<evidence type="ECO:0000313" key="6">
    <source>
        <dbReference type="Proteomes" id="UP000298416"/>
    </source>
</evidence>
<keyword evidence="6" id="KW-1185">Reference proteome</keyword>
<dbReference type="AlphaFoldDB" id="A0A8X8Z069"/>
<dbReference type="GO" id="GO:0030686">
    <property type="term" value="C:90S preribosome"/>
    <property type="evidence" value="ECO:0007669"/>
    <property type="project" value="TreeGrafter"/>
</dbReference>
<protein>
    <recommendedName>
        <fullName evidence="4">40S ribosomal protein S7</fullName>
    </recommendedName>
</protein>
<reference evidence="5" key="2">
    <citation type="submission" date="2020-08" db="EMBL/GenBank/DDBJ databases">
        <title>Plant Genome Project.</title>
        <authorList>
            <person name="Zhang R.-G."/>
        </authorList>
    </citation>
    <scope>NUCLEOTIDE SEQUENCE</scope>
    <source>
        <strain evidence="5">Huo1</strain>
        <tissue evidence="5">Leaf</tissue>
    </source>
</reference>
<keyword evidence="3 4" id="KW-0687">Ribonucleoprotein</keyword>
<dbReference type="EMBL" id="PNBA02000021">
    <property type="protein sequence ID" value="KAG6387402.1"/>
    <property type="molecule type" value="Genomic_DNA"/>
</dbReference>
<dbReference type="GO" id="GO:0003735">
    <property type="term" value="F:structural constituent of ribosome"/>
    <property type="evidence" value="ECO:0007669"/>
    <property type="project" value="InterPro"/>
</dbReference>
<keyword evidence="2 4" id="KW-0689">Ribosomal protein</keyword>
<comment type="similarity">
    <text evidence="1 4">Belongs to the eukaryotic ribosomal protein eS7 family.</text>
</comment>
<dbReference type="GO" id="GO:0006364">
    <property type="term" value="P:rRNA processing"/>
    <property type="evidence" value="ECO:0007669"/>
    <property type="project" value="TreeGrafter"/>
</dbReference>
<evidence type="ECO:0000256" key="1">
    <source>
        <dbReference type="ARBA" id="ARBA00007820"/>
    </source>
</evidence>
<dbReference type="Proteomes" id="UP000298416">
    <property type="component" value="Unassembled WGS sequence"/>
</dbReference>
<dbReference type="GO" id="GO:0032040">
    <property type="term" value="C:small-subunit processome"/>
    <property type="evidence" value="ECO:0007669"/>
    <property type="project" value="TreeGrafter"/>
</dbReference>
<evidence type="ECO:0000256" key="3">
    <source>
        <dbReference type="ARBA" id="ARBA00023274"/>
    </source>
</evidence>
<proteinExistence type="inferred from homology"/>